<evidence type="ECO:0000256" key="1">
    <source>
        <dbReference type="SAM" id="Coils"/>
    </source>
</evidence>
<accession>A0A0N4YGY4</accession>
<evidence type="ECO:0000256" key="2">
    <source>
        <dbReference type="SAM" id="MobiDB-lite"/>
    </source>
</evidence>
<sequence>MRISLSKLVFHLLKVERLQSLLEEEKKQVQSVIEELTANFRNESLSITSKLATLEAELARRVEHQQRAENEHAETLQRLEEVVIRAENGEKELLVEKYRQELAALSSEKNAMNSERLEVLSELDRKRECLKEAMLIMDGMREEIFACIADSEQNLSEKLKESGEEERFSKQLSAVISIIKAYGHQYEQLEMRLAIEGKRPHDHVPVEEVDMRETISDLRYRKQSQVHNILQTMVLKYKMYFSSQLFAADQKLAIYEKERQEWKDALQRFEEREALAKQKNLNMVNDVERWMKELDGIREEKNGMQQLISEYRTELESKSLELAKLEKTMQHIEEKEKLVLCDRKKEEKINALQDRITSLERAVQPCQKENVELRLQVSTLKKENEKYKNANVAQKKEAPKCEEPKLKSIPCEMDSRAHKADAKALLHKSRARAFEAPTAATKEPAIKADHSAAQEPTQVESSLPSFTAQDRSLFAQRLLKRTSFYQMSRSMAELKPN</sequence>
<feature type="coiled-coil region" evidence="1">
    <location>
        <begin position="15"/>
        <end position="115"/>
    </location>
</feature>
<keyword evidence="4" id="KW-1185">Reference proteome</keyword>
<dbReference type="EMBL" id="UYSL01022032">
    <property type="protein sequence ID" value="VDL79686.1"/>
    <property type="molecule type" value="Genomic_DNA"/>
</dbReference>
<proteinExistence type="predicted"/>
<reference evidence="3 4" key="2">
    <citation type="submission" date="2018-11" db="EMBL/GenBank/DDBJ databases">
        <authorList>
            <consortium name="Pathogen Informatics"/>
        </authorList>
    </citation>
    <scope>NUCLEOTIDE SEQUENCE [LARGE SCALE GENOMIC DNA]</scope>
</reference>
<feature type="coiled-coil region" evidence="1">
    <location>
        <begin position="252"/>
        <end position="397"/>
    </location>
</feature>
<dbReference type="STRING" id="27835.A0A0N4YGY4"/>
<dbReference type="WBParaSite" id="NBR_0001609101-mRNA-1">
    <property type="protein sequence ID" value="NBR_0001609101-mRNA-1"/>
    <property type="gene ID" value="NBR_0001609101"/>
</dbReference>
<keyword evidence="1" id="KW-0175">Coiled coil</keyword>
<protein>
    <submittedName>
        <fullName evidence="5">Protein Spindly</fullName>
    </submittedName>
</protein>
<evidence type="ECO:0000313" key="3">
    <source>
        <dbReference type="EMBL" id="VDL79686.1"/>
    </source>
</evidence>
<feature type="region of interest" description="Disordered" evidence="2">
    <location>
        <begin position="436"/>
        <end position="466"/>
    </location>
</feature>
<gene>
    <name evidence="3" type="ORF">NBR_LOCUS16092</name>
</gene>
<name>A0A0N4YGY4_NIPBR</name>
<reference evidence="5" key="1">
    <citation type="submission" date="2017-02" db="UniProtKB">
        <authorList>
            <consortium name="WormBaseParasite"/>
        </authorList>
    </citation>
    <scope>IDENTIFICATION</scope>
</reference>
<evidence type="ECO:0000313" key="4">
    <source>
        <dbReference type="Proteomes" id="UP000271162"/>
    </source>
</evidence>
<feature type="compositionally biased region" description="Polar residues" evidence="2">
    <location>
        <begin position="454"/>
        <end position="466"/>
    </location>
</feature>
<evidence type="ECO:0000313" key="5">
    <source>
        <dbReference type="WBParaSite" id="NBR_0001609101-mRNA-1"/>
    </source>
</evidence>
<dbReference type="AlphaFoldDB" id="A0A0N4YGY4"/>
<dbReference type="Proteomes" id="UP000271162">
    <property type="component" value="Unassembled WGS sequence"/>
</dbReference>
<organism evidence="5">
    <name type="scientific">Nippostrongylus brasiliensis</name>
    <name type="common">Rat hookworm</name>
    <dbReference type="NCBI Taxonomy" id="27835"/>
    <lineage>
        <taxon>Eukaryota</taxon>
        <taxon>Metazoa</taxon>
        <taxon>Ecdysozoa</taxon>
        <taxon>Nematoda</taxon>
        <taxon>Chromadorea</taxon>
        <taxon>Rhabditida</taxon>
        <taxon>Rhabditina</taxon>
        <taxon>Rhabditomorpha</taxon>
        <taxon>Strongyloidea</taxon>
        <taxon>Heligmosomidae</taxon>
        <taxon>Nippostrongylus</taxon>
    </lineage>
</organism>